<evidence type="ECO:0000313" key="3">
    <source>
        <dbReference type="Proteomes" id="UP000190951"/>
    </source>
</evidence>
<dbReference type="GO" id="GO:0004175">
    <property type="term" value="F:endopeptidase activity"/>
    <property type="evidence" value="ECO:0007669"/>
    <property type="project" value="UniProtKB-ARBA"/>
</dbReference>
<evidence type="ECO:0000259" key="1">
    <source>
        <dbReference type="Pfam" id="PF02517"/>
    </source>
</evidence>
<feature type="domain" description="CAAX prenyl protease 2/Lysostaphin resistance protein A-like" evidence="1">
    <location>
        <begin position="146"/>
        <end position="244"/>
    </location>
</feature>
<sequence length="253" mass="28502">MLDWYNKFVIKFIIILIIVAFTIKFLTKVISFYTYDMNIKKVKRSGILSLIVIVINAAIIIVYVLFTKKYPRYNCGFTLTLVYFFQLLLILAVAILTKEGISSLGITKNNAFKSIVVGGLSGVIFCVAYKNIAIVGSDINIISTTSLYIFIMNAMVGFVEEVIYRGYLQTRLTCWIGTVKGLLITSVLFGLIHIPKYLIWQKVNFDKLLISCLIITVSGTIFGYMRIKTKNIIACSILHTVIDWAQVVMQAVG</sequence>
<dbReference type="STRING" id="84029.CROST_14320"/>
<reference evidence="2 3" key="1">
    <citation type="submission" date="2022-04" db="EMBL/GenBank/DDBJ databases">
        <title>Genome sequence of C. roseum typestrain.</title>
        <authorList>
            <person name="Poehlein A."/>
            <person name="Schoch T."/>
            <person name="Duerre P."/>
            <person name="Daniel R."/>
        </authorList>
    </citation>
    <scope>NUCLEOTIDE SEQUENCE [LARGE SCALE GENOMIC DNA]</scope>
    <source>
        <strain evidence="2 3">DSM 7320</strain>
    </source>
</reference>
<accession>A0A1S8LDA3</accession>
<dbReference type="Proteomes" id="UP000190951">
    <property type="component" value="Chromosome"/>
</dbReference>
<dbReference type="PANTHER" id="PTHR35797:SF1">
    <property type="entry name" value="PROTEASE"/>
    <property type="match status" value="1"/>
</dbReference>
<dbReference type="KEGG" id="crw:CROST_018740"/>
<keyword evidence="3" id="KW-1185">Reference proteome</keyword>
<dbReference type="RefSeq" id="WP_077836140.1">
    <property type="nucleotide sequence ID" value="NZ_CP096983.1"/>
</dbReference>
<proteinExistence type="predicted"/>
<dbReference type="Pfam" id="PF02517">
    <property type="entry name" value="Rce1-like"/>
    <property type="match status" value="1"/>
</dbReference>
<evidence type="ECO:0000313" key="2">
    <source>
        <dbReference type="EMBL" id="URZ11157.1"/>
    </source>
</evidence>
<gene>
    <name evidence="2" type="ORF">CROST_018740</name>
</gene>
<dbReference type="EMBL" id="CP096983">
    <property type="protein sequence ID" value="URZ11157.1"/>
    <property type="molecule type" value="Genomic_DNA"/>
</dbReference>
<dbReference type="AlphaFoldDB" id="A0A1S8LDA3"/>
<dbReference type="InterPro" id="IPR003675">
    <property type="entry name" value="Rce1/LyrA-like_dom"/>
</dbReference>
<dbReference type="PANTHER" id="PTHR35797">
    <property type="entry name" value="PROTEASE-RELATED"/>
    <property type="match status" value="1"/>
</dbReference>
<protein>
    <recommendedName>
        <fullName evidence="1">CAAX prenyl protease 2/Lysostaphin resistance protein A-like domain-containing protein</fullName>
    </recommendedName>
</protein>
<dbReference type="GO" id="GO:0080120">
    <property type="term" value="P:CAAX-box protein maturation"/>
    <property type="evidence" value="ECO:0007669"/>
    <property type="project" value="UniProtKB-ARBA"/>
</dbReference>
<name>A0A1S8LDA3_9CLOT</name>
<dbReference type="InterPro" id="IPR042150">
    <property type="entry name" value="MmRce1-like"/>
</dbReference>
<organism evidence="2 3">
    <name type="scientific">Clostridium felsineum</name>
    <dbReference type="NCBI Taxonomy" id="36839"/>
    <lineage>
        <taxon>Bacteria</taxon>
        <taxon>Bacillati</taxon>
        <taxon>Bacillota</taxon>
        <taxon>Clostridia</taxon>
        <taxon>Eubacteriales</taxon>
        <taxon>Clostridiaceae</taxon>
        <taxon>Clostridium</taxon>
    </lineage>
</organism>